<reference evidence="1" key="1">
    <citation type="journal article" date="2014" name="Nat. Commun.">
        <title>The tobacco genome sequence and its comparison with those of tomato and potato.</title>
        <authorList>
            <person name="Sierro N."/>
            <person name="Battey J.N."/>
            <person name="Ouadi S."/>
            <person name="Bakaher N."/>
            <person name="Bovet L."/>
            <person name="Willig A."/>
            <person name="Goepfert S."/>
            <person name="Peitsch M.C."/>
            <person name="Ivanov N.V."/>
        </authorList>
    </citation>
    <scope>NUCLEOTIDE SEQUENCE [LARGE SCALE GENOMIC DNA]</scope>
</reference>
<dbReference type="RefSeq" id="XP_075091979.1">
    <property type="nucleotide sequence ID" value="XM_075235878.1"/>
</dbReference>
<name>A0AC58T418_TOBAC</name>
<gene>
    <name evidence="2" type="primary">LOC142172105</name>
</gene>
<evidence type="ECO:0000313" key="2">
    <source>
        <dbReference type="RefSeq" id="XP_075091979.1"/>
    </source>
</evidence>
<protein>
    <submittedName>
        <fullName evidence="2">Uncharacterized protein LOC142172105</fullName>
    </submittedName>
</protein>
<sequence>MEFNKIMQIGSVDQYQERFEELTSYMDIINSLLNKTHFVSSFISGLKPELKPLVKLANPVTIMDAYEIAKLYEESFSALTALIPARNNQNLPYPRPLAITYPRAPQTSRPAQLPAPNQHLRITYPNQRAVNRAPLKPNIFEALRAQGLCYKCHEKYESGHQCKDKTLHAMEGVTAESEPEIEEFMDVPETLEEQAEEQAEVSLNMVMGLSSAEGAISTIKILGYAKKISLTILIDSGSTHSFIDPHVVKLLKLPLQPMTIPLRVVVANGQVMRCDQESPLFNWKMQNELFAFKIRLLKVGGCDMVLGMDWIDVVAPAVLHTRPHSLSFTKEGKMVTLSGVNVKPEVILVDTEALRRMLHCGTCEVITELSITFAGPRAKGEKEMNHASKRLLTAYKDVFRESTKLPPERDCDHVINLILAAQPFNLRPYTYSHDQNNAIESIVNDMLEAETLIPSQSSFASPTLLVKKKDST</sequence>
<reference evidence="2" key="2">
    <citation type="submission" date="2025-08" db="UniProtKB">
        <authorList>
            <consortium name="RefSeq"/>
        </authorList>
    </citation>
    <scope>IDENTIFICATION</scope>
    <source>
        <tissue evidence="2">Leaf</tissue>
    </source>
</reference>
<accession>A0AC58T418</accession>
<proteinExistence type="predicted"/>
<keyword evidence="1" id="KW-1185">Reference proteome</keyword>
<evidence type="ECO:0000313" key="1">
    <source>
        <dbReference type="Proteomes" id="UP000790787"/>
    </source>
</evidence>
<dbReference type="Proteomes" id="UP000790787">
    <property type="component" value="Chromosome 17"/>
</dbReference>
<organism evidence="1 2">
    <name type="scientific">Nicotiana tabacum</name>
    <name type="common">Common tobacco</name>
    <dbReference type="NCBI Taxonomy" id="4097"/>
    <lineage>
        <taxon>Eukaryota</taxon>
        <taxon>Viridiplantae</taxon>
        <taxon>Streptophyta</taxon>
        <taxon>Embryophyta</taxon>
        <taxon>Tracheophyta</taxon>
        <taxon>Spermatophyta</taxon>
        <taxon>Magnoliopsida</taxon>
        <taxon>eudicotyledons</taxon>
        <taxon>Gunneridae</taxon>
        <taxon>Pentapetalae</taxon>
        <taxon>asterids</taxon>
        <taxon>lamiids</taxon>
        <taxon>Solanales</taxon>
        <taxon>Solanaceae</taxon>
        <taxon>Nicotianoideae</taxon>
        <taxon>Nicotianeae</taxon>
        <taxon>Nicotiana</taxon>
    </lineage>
</organism>